<dbReference type="GO" id="GO:0005737">
    <property type="term" value="C:cytoplasm"/>
    <property type="evidence" value="ECO:0007669"/>
    <property type="project" value="TreeGrafter"/>
</dbReference>
<dbReference type="InterPro" id="IPR057358">
    <property type="entry name" value="UBL_ZFAND1-like"/>
</dbReference>
<organism evidence="2 3">
    <name type="scientific">Henosepilachna vigintioctopunctata</name>
    <dbReference type="NCBI Taxonomy" id="420089"/>
    <lineage>
        <taxon>Eukaryota</taxon>
        <taxon>Metazoa</taxon>
        <taxon>Ecdysozoa</taxon>
        <taxon>Arthropoda</taxon>
        <taxon>Hexapoda</taxon>
        <taxon>Insecta</taxon>
        <taxon>Pterygota</taxon>
        <taxon>Neoptera</taxon>
        <taxon>Endopterygota</taxon>
        <taxon>Coleoptera</taxon>
        <taxon>Polyphaga</taxon>
        <taxon>Cucujiformia</taxon>
        <taxon>Coccinelloidea</taxon>
        <taxon>Coccinellidae</taxon>
        <taxon>Epilachninae</taxon>
        <taxon>Epilachnini</taxon>
        <taxon>Henosepilachna</taxon>
    </lineage>
</organism>
<gene>
    <name evidence="2" type="ORF">WA026_017613</name>
</gene>
<reference evidence="2 3" key="1">
    <citation type="submission" date="2023-03" db="EMBL/GenBank/DDBJ databases">
        <title>Genome insight into feeding habits of ladybird beetles.</title>
        <authorList>
            <person name="Li H.-S."/>
            <person name="Huang Y.-H."/>
            <person name="Pang H."/>
        </authorList>
    </citation>
    <scope>NUCLEOTIDE SEQUENCE [LARGE SCALE GENOMIC DNA]</scope>
    <source>
        <strain evidence="2">SYSU_2023b</strain>
        <tissue evidence="2">Whole body</tissue>
    </source>
</reference>
<dbReference type="PANTHER" id="PTHR14677">
    <property type="entry name" value="ARSENITE INDUCUBLE RNA ASSOCIATED PROTEIN AIP-1-RELATED"/>
    <property type="match status" value="1"/>
</dbReference>
<dbReference type="Gene3D" id="4.10.1110.10">
    <property type="entry name" value="AN1-like Zinc finger"/>
    <property type="match status" value="2"/>
</dbReference>
<sequence length="261" mass="29848">MEFPSIGSQCCQDNCMQLDFLPNICSCGKSFCKEHFINHSLVCQLTDNVVSELRTIDGVFICTEDGCNERSIIQLLCSSCRKHFCVKHRHIGDCIPKTEEEYRTARQKLEAPLNQYREVKSEVDRVISKNIEEAKKNDKKRIMACKLQLMRLKNKAVGPKSVPCTDRVYFNIKLPSKTEKAVFVSKIWSLGRAIDAIADECKLQNNNNRNGELKLRLFKMDSQIVSTNMSDYMKDLIGNETIIDGDNLIIEYTKDECSNLS</sequence>
<evidence type="ECO:0000313" key="3">
    <source>
        <dbReference type="Proteomes" id="UP001431783"/>
    </source>
</evidence>
<name>A0AAW1V3L3_9CUCU</name>
<dbReference type="SUPFAM" id="SSF118310">
    <property type="entry name" value="AN1-like Zinc finger"/>
    <property type="match status" value="1"/>
</dbReference>
<accession>A0AAW1V3L3</accession>
<dbReference type="Proteomes" id="UP001431783">
    <property type="component" value="Unassembled WGS sequence"/>
</dbReference>
<dbReference type="PANTHER" id="PTHR14677:SF20">
    <property type="entry name" value="ZINC FINGER AN1-TYPE CONTAINING 2A-RELATED"/>
    <property type="match status" value="1"/>
</dbReference>
<evidence type="ECO:0000259" key="1">
    <source>
        <dbReference type="Pfam" id="PF25327"/>
    </source>
</evidence>
<feature type="domain" description="ZFAND1-like ubiquitin-like" evidence="1">
    <location>
        <begin position="183"/>
        <end position="253"/>
    </location>
</feature>
<protein>
    <recommendedName>
        <fullName evidence="1">ZFAND1-like ubiquitin-like domain-containing protein</fullName>
    </recommendedName>
</protein>
<comment type="caution">
    <text evidence="2">The sequence shown here is derived from an EMBL/GenBank/DDBJ whole genome shotgun (WGS) entry which is preliminary data.</text>
</comment>
<dbReference type="Pfam" id="PF25327">
    <property type="entry name" value="UBL_ZFAND1"/>
    <property type="match status" value="1"/>
</dbReference>
<dbReference type="InterPro" id="IPR035896">
    <property type="entry name" value="AN1-like_Znf"/>
</dbReference>
<proteinExistence type="predicted"/>
<dbReference type="EMBL" id="JARQZJ010000101">
    <property type="protein sequence ID" value="KAK9886696.1"/>
    <property type="molecule type" value="Genomic_DNA"/>
</dbReference>
<keyword evidence="3" id="KW-1185">Reference proteome</keyword>
<evidence type="ECO:0000313" key="2">
    <source>
        <dbReference type="EMBL" id="KAK9886696.1"/>
    </source>
</evidence>
<dbReference type="AlphaFoldDB" id="A0AAW1V3L3"/>